<evidence type="ECO:0000313" key="7">
    <source>
        <dbReference type="Proteomes" id="UP000636800"/>
    </source>
</evidence>
<feature type="compositionally biased region" description="Low complexity" evidence="3">
    <location>
        <begin position="540"/>
        <end position="551"/>
    </location>
</feature>
<protein>
    <recommendedName>
        <fullName evidence="8">WHIM2 domain-containing protein</fullName>
    </recommendedName>
</protein>
<feature type="compositionally biased region" description="Basic residues" evidence="3">
    <location>
        <begin position="412"/>
        <end position="436"/>
    </location>
</feature>
<comment type="subcellular location">
    <subcellularLocation>
        <location evidence="1">Nucleus</location>
    </subcellularLocation>
</comment>
<feature type="compositionally biased region" description="Basic and acidic residues" evidence="3">
    <location>
        <begin position="507"/>
        <end position="516"/>
    </location>
</feature>
<dbReference type="InterPro" id="IPR028941">
    <property type="entry name" value="WHIM2_dom"/>
</dbReference>
<dbReference type="PANTHER" id="PTHR36968">
    <property type="entry name" value="HOMEOBOX-DDT DOMAIN PROTEIN RLT2"/>
    <property type="match status" value="1"/>
</dbReference>
<dbReference type="GO" id="GO:0005634">
    <property type="term" value="C:nucleus"/>
    <property type="evidence" value="ECO:0007669"/>
    <property type="project" value="UniProtKB-SubCell"/>
</dbReference>
<reference evidence="6 7" key="1">
    <citation type="journal article" date="2020" name="Nat. Food">
        <title>A phased Vanilla planifolia genome enables genetic improvement of flavour and production.</title>
        <authorList>
            <person name="Hasing T."/>
            <person name="Tang H."/>
            <person name="Brym M."/>
            <person name="Khazi F."/>
            <person name="Huang T."/>
            <person name="Chambers A.H."/>
        </authorList>
    </citation>
    <scope>NUCLEOTIDE SEQUENCE [LARGE SCALE GENOMIC DNA]</scope>
    <source>
        <tissue evidence="6">Leaf</tissue>
    </source>
</reference>
<dbReference type="GO" id="GO:0006357">
    <property type="term" value="P:regulation of transcription by RNA polymerase II"/>
    <property type="evidence" value="ECO:0007669"/>
    <property type="project" value="InterPro"/>
</dbReference>
<feature type="region of interest" description="Disordered" evidence="3">
    <location>
        <begin position="402"/>
        <end position="436"/>
    </location>
</feature>
<evidence type="ECO:0000256" key="3">
    <source>
        <dbReference type="SAM" id="MobiDB-lite"/>
    </source>
</evidence>
<evidence type="ECO:0008006" key="8">
    <source>
        <dbReference type="Google" id="ProtNLM"/>
    </source>
</evidence>
<dbReference type="EMBL" id="JADCNL010000012">
    <property type="protein sequence ID" value="KAG0458120.1"/>
    <property type="molecule type" value="Genomic_DNA"/>
</dbReference>
<dbReference type="InterPro" id="IPR028942">
    <property type="entry name" value="WHIM1_dom"/>
</dbReference>
<feature type="domain" description="WHIM1" evidence="4">
    <location>
        <begin position="17"/>
        <end position="61"/>
    </location>
</feature>
<evidence type="ECO:0000259" key="4">
    <source>
        <dbReference type="Pfam" id="PF15612"/>
    </source>
</evidence>
<keyword evidence="2" id="KW-0539">Nucleus</keyword>
<dbReference type="OrthoDB" id="4062651at2759"/>
<evidence type="ECO:0000256" key="1">
    <source>
        <dbReference type="ARBA" id="ARBA00004123"/>
    </source>
</evidence>
<keyword evidence="7" id="KW-1185">Reference proteome</keyword>
<dbReference type="PANTHER" id="PTHR36968:SF5">
    <property type="entry name" value="HOMEOBOX-DDT DOMAIN PROTEIN RLT2"/>
    <property type="match status" value="1"/>
</dbReference>
<dbReference type="Pfam" id="PF15612">
    <property type="entry name" value="WHIM1"/>
    <property type="match status" value="1"/>
</dbReference>
<dbReference type="Proteomes" id="UP000636800">
    <property type="component" value="Chromosome 12"/>
</dbReference>
<evidence type="ECO:0000313" key="6">
    <source>
        <dbReference type="EMBL" id="KAG0458120.1"/>
    </source>
</evidence>
<dbReference type="Pfam" id="PF15613">
    <property type="entry name" value="WSD"/>
    <property type="match status" value="1"/>
</dbReference>
<feature type="region of interest" description="Disordered" evidence="3">
    <location>
        <begin position="506"/>
        <end position="595"/>
    </location>
</feature>
<evidence type="ECO:0000256" key="2">
    <source>
        <dbReference type="ARBA" id="ARBA00023242"/>
    </source>
</evidence>
<name>A0A835PQ27_VANPL</name>
<sequence>MEKIALVSRDNEIDESNFGEPWVQGLTEGDYTDLSVEERLNALVALIGVAIEGNSVRVILEERLEAATALKKQMWAEAQLDKRRYKEEHLSKLQYSSLAVFKCELAQPVVGDGSQTPLQQPDCRDGDGKVDFVSNEQFAEAHVLNCISNMPSERMGQELSTNPDSLPAQPYGQATEKLRFQLKSYIGHKAEQLYVYRSLPLGQDRRRNRYWLFSTSASPNDPGSGRIFFESKEGFWRIIDSEVSIPAESLQPFWTDGYRKTWGVKLNSASSADDFLQLLTLLEGAIKKDYLSSNFETTNELLNSDAVSASFSSVSVSGSVPVLPWIPDATAAVALRLLELDASISYVPQQRWSLRAILFVQLYYVLHFCLQKLASRFSFAKNASTSEFEPIGASEQVDHQRELRWLDPGSGRRGRGRGSRGGRVGRGRGRVGRRSRLSAPVPRVDFKESMNCFEKATRKYNRRGELVDVVVDADGGQSGPIKGPISHRFPGQHFFFFGGFGDGNAFNKEESAEESTRSSGGEGWGMRQGSTLKRKKKKTLGGSRSQSQSQSDDNEQASGMNTMTSEEEVDGDVEEDDDSDQGLMEDMEVDFDEGG</sequence>
<feature type="compositionally biased region" description="Acidic residues" evidence="3">
    <location>
        <begin position="565"/>
        <end position="595"/>
    </location>
</feature>
<proteinExistence type="predicted"/>
<evidence type="ECO:0000259" key="5">
    <source>
        <dbReference type="Pfam" id="PF15613"/>
    </source>
</evidence>
<comment type="caution">
    <text evidence="6">The sequence shown here is derived from an EMBL/GenBank/DDBJ whole genome shotgun (WGS) entry which is preliminary data.</text>
</comment>
<gene>
    <name evidence="6" type="ORF">HPP92_023277</name>
</gene>
<accession>A0A835PQ27</accession>
<dbReference type="AlphaFoldDB" id="A0A835PQ27"/>
<organism evidence="6 7">
    <name type="scientific">Vanilla planifolia</name>
    <name type="common">Vanilla</name>
    <dbReference type="NCBI Taxonomy" id="51239"/>
    <lineage>
        <taxon>Eukaryota</taxon>
        <taxon>Viridiplantae</taxon>
        <taxon>Streptophyta</taxon>
        <taxon>Embryophyta</taxon>
        <taxon>Tracheophyta</taxon>
        <taxon>Spermatophyta</taxon>
        <taxon>Magnoliopsida</taxon>
        <taxon>Liliopsida</taxon>
        <taxon>Asparagales</taxon>
        <taxon>Orchidaceae</taxon>
        <taxon>Vanilloideae</taxon>
        <taxon>Vanilleae</taxon>
        <taxon>Vanilla</taxon>
    </lineage>
</organism>
<dbReference type="InterPro" id="IPR044977">
    <property type="entry name" value="RLT1-3"/>
</dbReference>
<feature type="domain" description="WHIM2" evidence="5">
    <location>
        <begin position="196"/>
        <end position="244"/>
    </location>
</feature>